<name>G3LHV5_9VIRU</name>
<dbReference type="Proteomes" id="UP000204278">
    <property type="component" value="Segment"/>
</dbReference>
<protein>
    <submittedName>
        <fullName evidence="2">Tgb1</fullName>
    </submittedName>
</protein>
<dbReference type="GeneID" id="11130826"/>
<evidence type="ECO:0000313" key="3">
    <source>
        <dbReference type="Proteomes" id="UP000204278"/>
    </source>
</evidence>
<dbReference type="RefSeq" id="YP_004849315.1">
    <property type="nucleotide sequence ID" value="NC_016003.1"/>
</dbReference>
<dbReference type="PROSITE" id="PS51657">
    <property type="entry name" value="PSRV_HELICASE"/>
    <property type="match status" value="1"/>
</dbReference>
<accession>G3LHV5</accession>
<sequence>MNSVFELLESEGFERTKEPISKPVVVHAVAGAGKSTLIRKLLERNPEIRAFTHGVPDPPSLGCNDIGPFQSNPPSHTINILDEYPAGDVSGAFHVLFADPLQHRKPKRRPHFVKRVSHRLGPNTENLLRKVGISITGAGSAEVKTQQSIFEGALFGKITAVDSNVGNLLANHGVKFSYPDDVLGLEFPVVTVFSALPVSEICDKEGAYIALSRHTEELHVRAPGSFNSTS</sequence>
<dbReference type="GO" id="GO:0005524">
    <property type="term" value="F:ATP binding"/>
    <property type="evidence" value="ECO:0007669"/>
    <property type="project" value="InterPro"/>
</dbReference>
<feature type="domain" description="(+)RNA virus helicase C-terminal" evidence="1">
    <location>
        <begin position="1"/>
        <end position="230"/>
    </location>
</feature>
<dbReference type="EMBL" id="JN389521">
    <property type="protein sequence ID" value="AEO12141.1"/>
    <property type="molecule type" value="Genomic_RNA"/>
</dbReference>
<proteinExistence type="predicted"/>
<evidence type="ECO:0000313" key="2">
    <source>
        <dbReference type="EMBL" id="AEO12141.1"/>
    </source>
</evidence>
<evidence type="ECO:0000259" key="1">
    <source>
        <dbReference type="PROSITE" id="PS51657"/>
    </source>
</evidence>
<reference evidence="2 3" key="1">
    <citation type="journal article" date="2012" name="Virus Genes">
        <title>Sequencing of the Tamus red mosaic virus genome: further evidence that it is a distinct species of the genus Potexvirus.</title>
        <authorList>
            <person name="Menzel W."/>
            <person name="Winter S."/>
        </authorList>
    </citation>
    <scope>NUCLEOTIDE SEQUENCE [LARGE SCALE GENOMIC DNA]</scope>
    <source>
        <strain evidence="2">IT</strain>
    </source>
</reference>
<organism evidence="2 3">
    <name type="scientific">Tamus red mosaic virus</name>
    <dbReference type="NCBI Taxonomy" id="1081702"/>
    <lineage>
        <taxon>Viruses</taxon>
        <taxon>Riboviria</taxon>
        <taxon>Orthornavirae</taxon>
        <taxon>Kitrinoviricota</taxon>
        <taxon>Alsuviricetes</taxon>
        <taxon>Tymovirales</taxon>
        <taxon>Alphaflexiviridae</taxon>
        <taxon>Potexvirus</taxon>
        <taxon>Potexvirus marmordioscoreae</taxon>
    </lineage>
</organism>
<dbReference type="Pfam" id="PF01443">
    <property type="entry name" value="Viral_helicase1"/>
    <property type="match status" value="1"/>
</dbReference>
<dbReference type="KEGG" id="vg:11130826"/>
<dbReference type="InterPro" id="IPR027351">
    <property type="entry name" value="(+)RNA_virus_helicase_core_dom"/>
</dbReference>
<dbReference type="OrthoDB" id="16070at10239"/>
<keyword evidence="3" id="KW-1185">Reference proteome</keyword>